<dbReference type="InterPro" id="IPR018484">
    <property type="entry name" value="FGGY_N"/>
</dbReference>
<keyword evidence="2" id="KW-0859">Xylose metabolism</keyword>
<dbReference type="Proteomes" id="UP000642070">
    <property type="component" value="Unassembled WGS sequence"/>
</dbReference>
<keyword evidence="2" id="KW-0119">Carbohydrate metabolism</keyword>
<keyword evidence="9" id="KW-1185">Reference proteome</keyword>
<evidence type="ECO:0000256" key="3">
    <source>
        <dbReference type="ARBA" id="ARBA00022679"/>
    </source>
</evidence>
<evidence type="ECO:0000256" key="5">
    <source>
        <dbReference type="RuleBase" id="RU003733"/>
    </source>
</evidence>
<dbReference type="PROSITE" id="PS00445">
    <property type="entry name" value="FGGY_KINASES_2"/>
    <property type="match status" value="1"/>
</dbReference>
<evidence type="ECO:0000256" key="2">
    <source>
        <dbReference type="ARBA" id="ARBA00022629"/>
    </source>
</evidence>
<comment type="similarity">
    <text evidence="1 5">Belongs to the FGGY kinase family.</text>
</comment>
<dbReference type="AlphaFoldDB" id="A0A917UC27"/>
<dbReference type="InterPro" id="IPR018483">
    <property type="entry name" value="Carb_kinase_FGGY_CS"/>
</dbReference>
<protein>
    <submittedName>
        <fullName evidence="8">Sugar kinase</fullName>
    </submittedName>
</protein>
<evidence type="ECO:0000259" key="6">
    <source>
        <dbReference type="Pfam" id="PF00370"/>
    </source>
</evidence>
<dbReference type="SUPFAM" id="SSF53067">
    <property type="entry name" value="Actin-like ATPase domain"/>
    <property type="match status" value="2"/>
</dbReference>
<dbReference type="InterPro" id="IPR050406">
    <property type="entry name" value="FGGY_Carb_Kinase"/>
</dbReference>
<sequence>MTFLGVDIGTSSSKGVLVAPDGRVLATAVRSHEVSRPFPGHVEMSADVWWDEFRSIAAELTAGSADPVTAVGVSGMGPCVVLTDDANVPLRPAILYGVDTRATAEIAALTEELGGAEAILARCGSVLSTQAVGPKLAWVAAHEPSVWARARRLFMPASWLAYRLTGNYVLDHHSASQCTPLYAPDDLDWYRPWTSVVAPDLELPPLAWPADIAGLTRTEVAGIPAGVPVITGTIDAWTEAVSVDAQNPGDLMLMYGTTMFLVATVDRPVATPSMWGTVGAYPGSRNLAGGMATSGALTTWLRDLGGTTYETLLAEAEASGPGARGLLMLPYFAGERTPLMDPDARGVIAGLTLSHTRGDLYRAALEATALGVRHNVETMRAAGAAIERVVAVGGGTRGGLWTRIVSDVTGLTQVVPAVTVGAAYGAAYLAARTTTGADIAAWNPPAETITPDAALRPGYDELYELYRELYPATRGVAHTLASRARRLALPEERT</sequence>
<reference evidence="8" key="1">
    <citation type="journal article" date="2014" name="Int. J. Syst. Evol. Microbiol.">
        <title>Complete genome sequence of Corynebacterium casei LMG S-19264T (=DSM 44701T), isolated from a smear-ripened cheese.</title>
        <authorList>
            <consortium name="US DOE Joint Genome Institute (JGI-PGF)"/>
            <person name="Walter F."/>
            <person name="Albersmeier A."/>
            <person name="Kalinowski J."/>
            <person name="Ruckert C."/>
        </authorList>
    </citation>
    <scope>NUCLEOTIDE SEQUENCE</scope>
    <source>
        <strain evidence="8">JCM 19831</strain>
    </source>
</reference>
<dbReference type="PIRSF" id="PIRSF000538">
    <property type="entry name" value="GlpK"/>
    <property type="match status" value="1"/>
</dbReference>
<organism evidence="8 9">
    <name type="scientific">Dactylosporangium sucinum</name>
    <dbReference type="NCBI Taxonomy" id="1424081"/>
    <lineage>
        <taxon>Bacteria</taxon>
        <taxon>Bacillati</taxon>
        <taxon>Actinomycetota</taxon>
        <taxon>Actinomycetes</taxon>
        <taxon>Micromonosporales</taxon>
        <taxon>Micromonosporaceae</taxon>
        <taxon>Dactylosporangium</taxon>
    </lineage>
</organism>
<evidence type="ECO:0000259" key="7">
    <source>
        <dbReference type="Pfam" id="PF02782"/>
    </source>
</evidence>
<feature type="domain" description="Carbohydrate kinase FGGY N-terminal" evidence="6">
    <location>
        <begin position="3"/>
        <end position="237"/>
    </location>
</feature>
<dbReference type="RefSeq" id="WP_190256739.1">
    <property type="nucleotide sequence ID" value="NZ_BMPI01000079.1"/>
</dbReference>
<dbReference type="GO" id="GO:0016301">
    <property type="term" value="F:kinase activity"/>
    <property type="evidence" value="ECO:0007669"/>
    <property type="project" value="UniProtKB-KW"/>
</dbReference>
<dbReference type="GO" id="GO:0016773">
    <property type="term" value="F:phosphotransferase activity, alcohol group as acceptor"/>
    <property type="evidence" value="ECO:0007669"/>
    <property type="project" value="InterPro"/>
</dbReference>
<feature type="domain" description="Carbohydrate kinase FGGY C-terminal" evidence="7">
    <location>
        <begin position="252"/>
        <end position="432"/>
    </location>
</feature>
<gene>
    <name evidence="8" type="ORF">GCM10007977_095810</name>
</gene>
<dbReference type="Gene3D" id="3.30.420.40">
    <property type="match status" value="2"/>
</dbReference>
<dbReference type="PANTHER" id="PTHR43095:SF5">
    <property type="entry name" value="XYLULOSE KINASE"/>
    <property type="match status" value="1"/>
</dbReference>
<keyword evidence="3 5" id="KW-0808">Transferase</keyword>
<dbReference type="Pfam" id="PF02782">
    <property type="entry name" value="FGGY_C"/>
    <property type="match status" value="1"/>
</dbReference>
<evidence type="ECO:0000256" key="1">
    <source>
        <dbReference type="ARBA" id="ARBA00009156"/>
    </source>
</evidence>
<dbReference type="InterPro" id="IPR000577">
    <property type="entry name" value="Carb_kinase_FGGY"/>
</dbReference>
<dbReference type="EMBL" id="BMPI01000079">
    <property type="protein sequence ID" value="GGM79123.1"/>
    <property type="molecule type" value="Genomic_DNA"/>
</dbReference>
<dbReference type="PANTHER" id="PTHR43095">
    <property type="entry name" value="SUGAR KINASE"/>
    <property type="match status" value="1"/>
</dbReference>
<evidence type="ECO:0000313" key="9">
    <source>
        <dbReference type="Proteomes" id="UP000642070"/>
    </source>
</evidence>
<dbReference type="CDD" id="cd07804">
    <property type="entry name" value="ASKHA_NBD_FGGY_RrXK-like"/>
    <property type="match status" value="1"/>
</dbReference>
<dbReference type="InterPro" id="IPR018485">
    <property type="entry name" value="FGGY_C"/>
</dbReference>
<dbReference type="GO" id="GO:0042732">
    <property type="term" value="P:D-xylose metabolic process"/>
    <property type="evidence" value="ECO:0007669"/>
    <property type="project" value="UniProtKB-KW"/>
</dbReference>
<evidence type="ECO:0000256" key="4">
    <source>
        <dbReference type="ARBA" id="ARBA00022777"/>
    </source>
</evidence>
<comment type="caution">
    <text evidence="8">The sequence shown here is derived from an EMBL/GenBank/DDBJ whole genome shotgun (WGS) entry which is preliminary data.</text>
</comment>
<keyword evidence="4 5" id="KW-0418">Kinase</keyword>
<proteinExistence type="inferred from homology"/>
<accession>A0A917UC27</accession>
<name>A0A917UC27_9ACTN</name>
<reference evidence="8" key="2">
    <citation type="submission" date="2020-09" db="EMBL/GenBank/DDBJ databases">
        <authorList>
            <person name="Sun Q."/>
            <person name="Ohkuma M."/>
        </authorList>
    </citation>
    <scope>NUCLEOTIDE SEQUENCE</scope>
    <source>
        <strain evidence="8">JCM 19831</strain>
    </source>
</reference>
<evidence type="ECO:0000313" key="8">
    <source>
        <dbReference type="EMBL" id="GGM79123.1"/>
    </source>
</evidence>
<dbReference type="Pfam" id="PF00370">
    <property type="entry name" value="FGGY_N"/>
    <property type="match status" value="1"/>
</dbReference>
<dbReference type="InterPro" id="IPR043129">
    <property type="entry name" value="ATPase_NBD"/>
</dbReference>